<accession>X1ADW7</accession>
<proteinExistence type="predicted"/>
<evidence type="ECO:0000313" key="1">
    <source>
        <dbReference type="EMBL" id="GAG68022.1"/>
    </source>
</evidence>
<comment type="caution">
    <text evidence="1">The sequence shown here is derived from an EMBL/GenBank/DDBJ whole genome shotgun (WGS) entry which is preliminary data.</text>
</comment>
<dbReference type="EMBL" id="BART01009413">
    <property type="protein sequence ID" value="GAG68022.1"/>
    <property type="molecule type" value="Genomic_DNA"/>
</dbReference>
<protein>
    <submittedName>
        <fullName evidence="1">Uncharacterized protein</fullName>
    </submittedName>
</protein>
<sequence>MSGRRYITKICKRCGKKAREETWPGKIHGPHCDMCNAIMMGLYVISQHEEQVKK</sequence>
<gene>
    <name evidence="1" type="ORF">S01H4_20868</name>
</gene>
<dbReference type="AlphaFoldDB" id="X1ADW7"/>
<organism evidence="1">
    <name type="scientific">marine sediment metagenome</name>
    <dbReference type="NCBI Taxonomy" id="412755"/>
    <lineage>
        <taxon>unclassified sequences</taxon>
        <taxon>metagenomes</taxon>
        <taxon>ecological metagenomes</taxon>
    </lineage>
</organism>
<reference evidence="1" key="1">
    <citation type="journal article" date="2014" name="Front. Microbiol.">
        <title>High frequency of phylogenetically diverse reductive dehalogenase-homologous genes in deep subseafloor sedimentary metagenomes.</title>
        <authorList>
            <person name="Kawai M."/>
            <person name="Futagami T."/>
            <person name="Toyoda A."/>
            <person name="Takaki Y."/>
            <person name="Nishi S."/>
            <person name="Hori S."/>
            <person name="Arai W."/>
            <person name="Tsubouchi T."/>
            <person name="Morono Y."/>
            <person name="Uchiyama I."/>
            <person name="Ito T."/>
            <person name="Fujiyama A."/>
            <person name="Inagaki F."/>
            <person name="Takami H."/>
        </authorList>
    </citation>
    <scope>NUCLEOTIDE SEQUENCE</scope>
    <source>
        <strain evidence="1">Expedition CK06-06</strain>
    </source>
</reference>
<name>X1ADW7_9ZZZZ</name>